<dbReference type="EC" id="3.1.1.-" evidence="4"/>
<dbReference type="GO" id="GO:0052689">
    <property type="term" value="F:carboxylic ester hydrolase activity"/>
    <property type="evidence" value="ECO:0007669"/>
    <property type="project" value="UniProtKB-KW"/>
</dbReference>
<dbReference type="PANTHER" id="PTHR43037">
    <property type="entry name" value="UNNAMED PRODUCT-RELATED"/>
    <property type="match status" value="1"/>
</dbReference>
<keyword evidence="4" id="KW-0964">Secreted</keyword>
<dbReference type="Pfam" id="PF10503">
    <property type="entry name" value="Esterase_PHB"/>
    <property type="match status" value="1"/>
</dbReference>
<evidence type="ECO:0000256" key="4">
    <source>
        <dbReference type="RuleBase" id="RU367147"/>
    </source>
</evidence>
<keyword evidence="3 4" id="KW-0378">Hydrolase</keyword>
<dbReference type="Proteomes" id="UP001140560">
    <property type="component" value="Unassembled WGS sequence"/>
</dbReference>
<dbReference type="NCBIfam" id="TIGR01840">
    <property type="entry name" value="esterase_phb"/>
    <property type="match status" value="1"/>
</dbReference>
<dbReference type="Gene3D" id="3.40.50.1820">
    <property type="entry name" value="alpha/beta hydrolase"/>
    <property type="match status" value="1"/>
</dbReference>
<dbReference type="GO" id="GO:0005576">
    <property type="term" value="C:extracellular region"/>
    <property type="evidence" value="ECO:0007669"/>
    <property type="project" value="UniProtKB-SubCell"/>
</dbReference>
<comment type="caution">
    <text evidence="5">The sequence shown here is derived from an EMBL/GenBank/DDBJ whole genome shotgun (WGS) entry which is preliminary data.</text>
</comment>
<dbReference type="InterPro" id="IPR010126">
    <property type="entry name" value="Esterase_phb"/>
</dbReference>
<dbReference type="EMBL" id="JAPEUY010000006">
    <property type="protein sequence ID" value="KAJ4372241.1"/>
    <property type="molecule type" value="Genomic_DNA"/>
</dbReference>
<dbReference type="OrthoDB" id="2425929at2759"/>
<evidence type="ECO:0000256" key="2">
    <source>
        <dbReference type="ARBA" id="ARBA00022729"/>
    </source>
</evidence>
<organism evidence="5 6">
    <name type="scientific">Neocucurbitaria cava</name>
    <dbReference type="NCBI Taxonomy" id="798079"/>
    <lineage>
        <taxon>Eukaryota</taxon>
        <taxon>Fungi</taxon>
        <taxon>Dikarya</taxon>
        <taxon>Ascomycota</taxon>
        <taxon>Pezizomycotina</taxon>
        <taxon>Dothideomycetes</taxon>
        <taxon>Pleosporomycetidae</taxon>
        <taxon>Pleosporales</taxon>
        <taxon>Pleosporineae</taxon>
        <taxon>Cucurbitariaceae</taxon>
        <taxon>Neocucurbitaria</taxon>
    </lineage>
</organism>
<evidence type="ECO:0000256" key="3">
    <source>
        <dbReference type="ARBA" id="ARBA00022801"/>
    </source>
</evidence>
<comment type="function">
    <text evidence="4">Esterase involved in the hydrolysis of xylan, a major structural heterogeneous polysaccharide found in plant biomass representing the second most abundant polysaccharide in the biosphere, after cellulose.</text>
</comment>
<comment type="subcellular location">
    <subcellularLocation>
        <location evidence="4">Secreted</location>
    </subcellularLocation>
</comment>
<keyword evidence="1 4" id="KW-0719">Serine esterase</keyword>
<proteinExistence type="inferred from homology"/>
<accession>A0A9W8YCW9</accession>
<protein>
    <recommendedName>
        <fullName evidence="4">Carboxylic ester hydrolase</fullName>
        <ecNumber evidence="4">3.1.1.-</ecNumber>
    </recommendedName>
</protein>
<keyword evidence="6" id="KW-1185">Reference proteome</keyword>
<evidence type="ECO:0000313" key="5">
    <source>
        <dbReference type="EMBL" id="KAJ4372241.1"/>
    </source>
</evidence>
<keyword evidence="4" id="KW-0119">Carbohydrate metabolism</keyword>
<dbReference type="InterPro" id="IPR029058">
    <property type="entry name" value="AB_hydrolase_fold"/>
</dbReference>
<name>A0A9W8YCW9_9PLEO</name>
<evidence type="ECO:0000313" key="6">
    <source>
        <dbReference type="Proteomes" id="UP001140560"/>
    </source>
</evidence>
<keyword evidence="2" id="KW-0732">Signal</keyword>
<comment type="similarity">
    <text evidence="4">Belongs to the carbohydrate esterase 1 (CE1) family.</text>
</comment>
<dbReference type="PANTHER" id="PTHR43037:SF5">
    <property type="entry name" value="FERULOYL ESTERASE"/>
    <property type="match status" value="1"/>
</dbReference>
<dbReference type="GO" id="GO:0045493">
    <property type="term" value="P:xylan catabolic process"/>
    <property type="evidence" value="ECO:0007669"/>
    <property type="project" value="UniProtKB-UniRule"/>
</dbReference>
<gene>
    <name evidence="5" type="ORF">N0V83_004015</name>
</gene>
<sequence length="285" mass="31414">MLKQITDFGPNPRNVSMYIYAPATLHSTYKSPILVDLHDCNETVDKHFLYSGWPVLGDANYFITIYPNASNNPDQCWDVSSKESLTHEGGGDAQGIASMVRWTLANYPTDPDRVFVTGAGSGAMMTNVLLGSYPDVFAAGSAWSGVPFGCFAADGYDVWSDECASGKIIKNGSEWGTLVRNAYPGYTGFRPKVQTLHGSMDTRLSPQNLNEQVKQWVDVLGLDPNAAEVKDNTPKTGWTRIRYGNKLEAYDVRGVEDVPNDTWTLADFFNLTCVDSTCYSRKNGK</sequence>
<keyword evidence="4" id="KW-0624">Polysaccharide degradation</keyword>
<dbReference type="SUPFAM" id="SSF53474">
    <property type="entry name" value="alpha/beta-Hydrolases"/>
    <property type="match status" value="2"/>
</dbReference>
<dbReference type="AlphaFoldDB" id="A0A9W8YCW9"/>
<reference evidence="5" key="1">
    <citation type="submission" date="2022-10" db="EMBL/GenBank/DDBJ databases">
        <title>Tapping the CABI collections for fungal endophytes: first genome assemblies for Collariella, Neodidymelliopsis, Ascochyta clinopodiicola, Didymella pomorum, Didymosphaeria variabile, Neocosmospora piperis and Neocucurbitaria cava.</title>
        <authorList>
            <person name="Hill R."/>
        </authorList>
    </citation>
    <scope>NUCLEOTIDE SEQUENCE</scope>
    <source>
        <strain evidence="5">IMI 356814</strain>
    </source>
</reference>
<evidence type="ECO:0000256" key="1">
    <source>
        <dbReference type="ARBA" id="ARBA00022487"/>
    </source>
</evidence>
<dbReference type="InterPro" id="IPR050955">
    <property type="entry name" value="Plant_Biomass_Hydrol_Est"/>
</dbReference>